<comment type="caution">
    <text evidence="7">The sequence shown here is derived from an EMBL/GenBank/DDBJ whole genome shotgun (WGS) entry which is preliminary data.</text>
</comment>
<feature type="transmembrane region" description="Helical" evidence="6">
    <location>
        <begin position="164"/>
        <end position="182"/>
    </location>
</feature>
<evidence type="ECO:0000313" key="8">
    <source>
        <dbReference type="Proteomes" id="UP000278673"/>
    </source>
</evidence>
<evidence type="ECO:0000256" key="5">
    <source>
        <dbReference type="SAM" id="MobiDB-lite"/>
    </source>
</evidence>
<dbReference type="PANTHER" id="PTHR43077:SF10">
    <property type="entry name" value="TRANSPORT PERMEASE PROTEIN"/>
    <property type="match status" value="1"/>
</dbReference>
<evidence type="ECO:0000256" key="6">
    <source>
        <dbReference type="SAM" id="Phobius"/>
    </source>
</evidence>
<dbReference type="InterPro" id="IPR051328">
    <property type="entry name" value="T7SS_ABC-Transporter"/>
</dbReference>
<dbReference type="PANTHER" id="PTHR43077">
    <property type="entry name" value="TRANSPORT PERMEASE YVFS-RELATED"/>
    <property type="match status" value="1"/>
</dbReference>
<accession>A0A3M2M5J4</accession>
<feature type="compositionally biased region" description="Basic and acidic residues" evidence="5">
    <location>
        <begin position="307"/>
        <end position="319"/>
    </location>
</feature>
<evidence type="ECO:0000256" key="1">
    <source>
        <dbReference type="ARBA" id="ARBA00004141"/>
    </source>
</evidence>
<dbReference type="EMBL" id="RFFJ01000012">
    <property type="protein sequence ID" value="RMI44856.1"/>
    <property type="molecule type" value="Genomic_DNA"/>
</dbReference>
<evidence type="ECO:0000256" key="4">
    <source>
        <dbReference type="ARBA" id="ARBA00023136"/>
    </source>
</evidence>
<comment type="subcellular location">
    <subcellularLocation>
        <location evidence="1">Membrane</location>
        <topology evidence="1">Multi-pass membrane protein</topology>
    </subcellularLocation>
</comment>
<dbReference type="GO" id="GO:0016020">
    <property type="term" value="C:membrane"/>
    <property type="evidence" value="ECO:0007669"/>
    <property type="project" value="UniProtKB-SubCell"/>
</dbReference>
<reference evidence="7 8" key="1">
    <citation type="submission" date="2018-10" db="EMBL/GenBank/DDBJ databases">
        <title>Isolation, diversity and antifungal activity of actinobacteria from wheat.</title>
        <authorList>
            <person name="Han C."/>
        </authorList>
    </citation>
    <scope>NUCLEOTIDE SEQUENCE [LARGE SCALE GENOMIC DNA]</scope>
    <source>
        <strain evidence="7 8">NEAU-YY642</strain>
    </source>
</reference>
<keyword evidence="8" id="KW-1185">Reference proteome</keyword>
<feature type="transmembrane region" description="Helical" evidence="6">
    <location>
        <begin position="134"/>
        <end position="157"/>
    </location>
</feature>
<keyword evidence="2 6" id="KW-0812">Transmembrane</keyword>
<feature type="transmembrane region" description="Helical" evidence="6">
    <location>
        <begin position="194"/>
        <end position="215"/>
    </location>
</feature>
<dbReference type="AlphaFoldDB" id="A0A3M2M5J4"/>
<keyword evidence="4 6" id="KW-0472">Membrane</keyword>
<protein>
    <submittedName>
        <fullName evidence="7">ABC transporter permease</fullName>
    </submittedName>
</protein>
<keyword evidence="3 6" id="KW-1133">Transmembrane helix</keyword>
<dbReference type="Proteomes" id="UP000278673">
    <property type="component" value="Unassembled WGS sequence"/>
</dbReference>
<sequence length="325" mass="32246">MIGLIVAVPLLVGFVLWAFTWPNARSAPHDLPVGVAGPAQATAPAVEGLAAQGDAFDVREYPDEEAARRAIEEREIYGAFVFSGEGPPEVLTAGAGGASVSQLLVGVAEAQAPEGASVTVTDVVPAPDGDPRGAVFGTSLLPLVIAGIATGALIAVSGLRGGRALVGLVGAAALAGVVATVIAHDWLDVLAGDWWQVAGVLGLLMLAGGATVAGFAALLGQAGIGVGAVLLMLLGNPWSGAASAPEMLPEPVGALGQWLPTGAGASLLRSVAFFDGNGAGFPLAVLVGWALLGTAAILWGGRRRPRSARDEGGAGERARVTAGQG</sequence>
<feature type="transmembrane region" description="Helical" evidence="6">
    <location>
        <begin position="279"/>
        <end position="299"/>
    </location>
</feature>
<proteinExistence type="predicted"/>
<gene>
    <name evidence="7" type="ORF">EBN88_04360</name>
</gene>
<name>A0A3M2M5J4_9ACTN</name>
<feature type="transmembrane region" description="Helical" evidence="6">
    <location>
        <begin position="222"/>
        <end position="239"/>
    </location>
</feature>
<evidence type="ECO:0000313" key="7">
    <source>
        <dbReference type="EMBL" id="RMI44856.1"/>
    </source>
</evidence>
<feature type="region of interest" description="Disordered" evidence="5">
    <location>
        <begin position="305"/>
        <end position="325"/>
    </location>
</feature>
<evidence type="ECO:0000256" key="3">
    <source>
        <dbReference type="ARBA" id="ARBA00022989"/>
    </source>
</evidence>
<evidence type="ECO:0000256" key="2">
    <source>
        <dbReference type="ARBA" id="ARBA00022692"/>
    </source>
</evidence>
<organism evidence="7 8">
    <name type="scientific">Streptomyces triticirhizae</name>
    <dbReference type="NCBI Taxonomy" id="2483353"/>
    <lineage>
        <taxon>Bacteria</taxon>
        <taxon>Bacillati</taxon>
        <taxon>Actinomycetota</taxon>
        <taxon>Actinomycetes</taxon>
        <taxon>Kitasatosporales</taxon>
        <taxon>Streptomycetaceae</taxon>
        <taxon>Streptomyces</taxon>
    </lineage>
</organism>